<evidence type="ECO:0000256" key="1">
    <source>
        <dbReference type="ARBA" id="ARBA00022468"/>
    </source>
</evidence>
<dbReference type="Gene3D" id="1.10.472.80">
    <property type="entry name" value="Ypt/Rab-GAP domain of gyp1p, domain 3"/>
    <property type="match status" value="1"/>
</dbReference>
<keyword evidence="5" id="KW-1185">Reference proteome</keyword>
<organism evidence="4 5">
    <name type="scientific">Dacryopinax primogenitus (strain DJM 731)</name>
    <name type="common">Brown rot fungus</name>
    <dbReference type="NCBI Taxonomy" id="1858805"/>
    <lineage>
        <taxon>Eukaryota</taxon>
        <taxon>Fungi</taxon>
        <taxon>Dikarya</taxon>
        <taxon>Basidiomycota</taxon>
        <taxon>Agaricomycotina</taxon>
        <taxon>Dacrymycetes</taxon>
        <taxon>Dacrymycetales</taxon>
        <taxon>Dacrymycetaceae</taxon>
        <taxon>Dacryopinax</taxon>
    </lineage>
</organism>
<dbReference type="GeneID" id="63684700"/>
<dbReference type="PANTHER" id="PTHR22957:SF337">
    <property type="entry name" value="TBC1 DOMAIN FAMILY MEMBER 5"/>
    <property type="match status" value="1"/>
</dbReference>
<dbReference type="HOGENOM" id="CLU_017119_0_0_1"/>
<accession>M5GEE0</accession>
<feature type="region of interest" description="Disordered" evidence="2">
    <location>
        <begin position="676"/>
        <end position="713"/>
    </location>
</feature>
<dbReference type="Proteomes" id="UP000030653">
    <property type="component" value="Unassembled WGS sequence"/>
</dbReference>
<dbReference type="SUPFAM" id="SSF47923">
    <property type="entry name" value="Ypt/Rab-GAP domain of gyp1p"/>
    <property type="match status" value="2"/>
</dbReference>
<dbReference type="InterPro" id="IPR000195">
    <property type="entry name" value="Rab-GAP-TBC_dom"/>
</dbReference>
<keyword evidence="1" id="KW-0343">GTPase activation</keyword>
<evidence type="ECO:0000259" key="3">
    <source>
        <dbReference type="PROSITE" id="PS50086"/>
    </source>
</evidence>
<reference evidence="4 5" key="1">
    <citation type="journal article" date="2012" name="Science">
        <title>The Paleozoic origin of enzymatic lignin decomposition reconstructed from 31 fungal genomes.</title>
        <authorList>
            <person name="Floudas D."/>
            <person name="Binder M."/>
            <person name="Riley R."/>
            <person name="Barry K."/>
            <person name="Blanchette R.A."/>
            <person name="Henrissat B."/>
            <person name="Martinez A.T."/>
            <person name="Otillar R."/>
            <person name="Spatafora J.W."/>
            <person name="Yadav J.S."/>
            <person name="Aerts A."/>
            <person name="Benoit I."/>
            <person name="Boyd A."/>
            <person name="Carlson A."/>
            <person name="Copeland A."/>
            <person name="Coutinho P.M."/>
            <person name="de Vries R.P."/>
            <person name="Ferreira P."/>
            <person name="Findley K."/>
            <person name="Foster B."/>
            <person name="Gaskell J."/>
            <person name="Glotzer D."/>
            <person name="Gorecki P."/>
            <person name="Heitman J."/>
            <person name="Hesse C."/>
            <person name="Hori C."/>
            <person name="Igarashi K."/>
            <person name="Jurgens J.A."/>
            <person name="Kallen N."/>
            <person name="Kersten P."/>
            <person name="Kohler A."/>
            <person name="Kuees U."/>
            <person name="Kumar T.K.A."/>
            <person name="Kuo A."/>
            <person name="LaButti K."/>
            <person name="Larrondo L.F."/>
            <person name="Lindquist E."/>
            <person name="Ling A."/>
            <person name="Lombard V."/>
            <person name="Lucas S."/>
            <person name="Lundell T."/>
            <person name="Martin R."/>
            <person name="McLaughlin D.J."/>
            <person name="Morgenstern I."/>
            <person name="Morin E."/>
            <person name="Murat C."/>
            <person name="Nagy L.G."/>
            <person name="Nolan M."/>
            <person name="Ohm R.A."/>
            <person name="Patyshakuliyeva A."/>
            <person name="Rokas A."/>
            <person name="Ruiz-Duenas F.J."/>
            <person name="Sabat G."/>
            <person name="Salamov A."/>
            <person name="Samejima M."/>
            <person name="Schmutz J."/>
            <person name="Slot J.C."/>
            <person name="St John F."/>
            <person name="Stenlid J."/>
            <person name="Sun H."/>
            <person name="Sun S."/>
            <person name="Syed K."/>
            <person name="Tsang A."/>
            <person name="Wiebenga A."/>
            <person name="Young D."/>
            <person name="Pisabarro A."/>
            <person name="Eastwood D.C."/>
            <person name="Martin F."/>
            <person name="Cullen D."/>
            <person name="Grigoriev I.V."/>
            <person name="Hibbett D.S."/>
        </authorList>
    </citation>
    <scope>NUCLEOTIDE SEQUENCE [LARGE SCALE GENOMIC DNA]</scope>
    <source>
        <strain evidence="4 5">DJM-731 SS1</strain>
    </source>
</reference>
<dbReference type="Pfam" id="PF00566">
    <property type="entry name" value="RabGAP-TBC"/>
    <property type="match status" value="1"/>
</dbReference>
<dbReference type="FunFam" id="1.10.8.270:FF:000031">
    <property type="entry name" value="TBC1 domain family member 5"/>
    <property type="match status" value="1"/>
</dbReference>
<dbReference type="InterPro" id="IPR035969">
    <property type="entry name" value="Rab-GAP_TBC_sf"/>
</dbReference>
<protein>
    <submittedName>
        <fullName evidence="4">RabGAP/TBC</fullName>
    </submittedName>
</protein>
<dbReference type="EMBL" id="JH795856">
    <property type="protein sequence ID" value="EJU05342.1"/>
    <property type="molecule type" value="Genomic_DNA"/>
</dbReference>
<feature type="region of interest" description="Disordered" evidence="2">
    <location>
        <begin position="118"/>
        <end position="150"/>
    </location>
</feature>
<dbReference type="OMA" id="ELAQWIC"/>
<dbReference type="GO" id="GO:0005096">
    <property type="term" value="F:GTPase activator activity"/>
    <property type="evidence" value="ECO:0007669"/>
    <property type="project" value="UniProtKB-KW"/>
</dbReference>
<dbReference type="OrthoDB" id="27140at2759"/>
<feature type="compositionally biased region" description="Basic and acidic residues" evidence="2">
    <location>
        <begin position="449"/>
        <end position="458"/>
    </location>
</feature>
<gene>
    <name evidence="4" type="ORF">DACRYDRAFT_113490</name>
</gene>
<evidence type="ECO:0000313" key="5">
    <source>
        <dbReference type="Proteomes" id="UP000030653"/>
    </source>
</evidence>
<dbReference type="FunFam" id="1.10.472.80:FF:000038">
    <property type="entry name" value="TBC1 domain family member 5"/>
    <property type="match status" value="1"/>
</dbReference>
<evidence type="ECO:0000313" key="4">
    <source>
        <dbReference type="EMBL" id="EJU05342.1"/>
    </source>
</evidence>
<evidence type="ECO:0000256" key="2">
    <source>
        <dbReference type="SAM" id="MobiDB-lite"/>
    </source>
</evidence>
<dbReference type="AlphaFoldDB" id="M5GEE0"/>
<feature type="region of interest" description="Disordered" evidence="2">
    <location>
        <begin position="439"/>
        <end position="459"/>
    </location>
</feature>
<dbReference type="Gene3D" id="1.10.8.270">
    <property type="entry name" value="putative rabgap domain of human tbc1 domain family member 14 like domains"/>
    <property type="match status" value="1"/>
</dbReference>
<feature type="domain" description="Rab-GAP TBC" evidence="3">
    <location>
        <begin position="152"/>
        <end position="353"/>
    </location>
</feature>
<name>M5GEE0_DACPD</name>
<feature type="compositionally biased region" description="Basic and acidic residues" evidence="2">
    <location>
        <begin position="693"/>
        <end position="703"/>
    </location>
</feature>
<dbReference type="SMART" id="SM00164">
    <property type="entry name" value="TBC"/>
    <property type="match status" value="1"/>
</dbReference>
<sequence length="713" mass="79316">MAQSYPQADQWARPLPHEILLAFNNLFRSGLTIATLREAIINGRVDRLSNRIELKALKASRPDGGRVGRSLLWKLFLLPGCPLLDGNPVNATLCISELRSARRAYSDLAAARLRAPDGRAIPSSSTHEDATVSMPPQSSTDAGGWEKNNPLSLDAENPWQQWFADLELRKVIRQDVERIFPEISYFSSQTVRENLTDILFIYCVTHPEIGYRQGMHEVAGTILLVVDNDSIDYGAGIKDDELQECCARKSVSADVYAVFMSLMEGAHRWYEWREPRRRDVRGQPESWTAPIVHVCRMIQDQMLRSVDPALWAHLDSAGVEPQIYGIRWLRLLFTREFPLSTAVAIWDCLLAADPSLELAEWVCVTMLLRIRNQLLSTDDYSTILTYLLHYPSLDQDMPWLLVKQAATIHENPVPTTGVTVMLQNRDILEIAIEAKSSGFREAAPTRPGEGMRTERPPEKAPLGLTDVIAKHLMERTDAVTLNRAFLSTVTELRKGLPDLTSTLSKTFMTQPVPLGSTPGSTSEDTLRSAQFVSLYTEQERLGHAVGWAISALKDNPSSLDALRCLETVQNVLLRKVPFDASRLEPGFWTKVPSQATVPPDALFCPTNPRTSLFPNKLSGGNTAPGVVGMNSRLPRVHDARIPVDRRVQSQPVVSPMPPMPPPSHGTVMTSPQVTEIPEAANGSQNECTVEPAKGGRTEEDRQNLLDPLGVLRR</sequence>
<dbReference type="STRING" id="1858805.M5GEE0"/>
<dbReference type="PANTHER" id="PTHR22957">
    <property type="entry name" value="TBC1 DOMAIN FAMILY MEMBER GTPASE-ACTIVATING PROTEIN"/>
    <property type="match status" value="1"/>
</dbReference>
<dbReference type="PROSITE" id="PS50086">
    <property type="entry name" value="TBC_RABGAP"/>
    <property type="match status" value="1"/>
</dbReference>
<proteinExistence type="predicted"/>
<dbReference type="RefSeq" id="XP_040632236.1">
    <property type="nucleotide sequence ID" value="XM_040769638.1"/>
</dbReference>